<organism evidence="2">
    <name type="scientific">Graphocephala atropunctata</name>
    <dbReference type="NCBI Taxonomy" id="36148"/>
    <lineage>
        <taxon>Eukaryota</taxon>
        <taxon>Metazoa</taxon>
        <taxon>Ecdysozoa</taxon>
        <taxon>Arthropoda</taxon>
        <taxon>Hexapoda</taxon>
        <taxon>Insecta</taxon>
        <taxon>Pterygota</taxon>
        <taxon>Neoptera</taxon>
        <taxon>Paraneoptera</taxon>
        <taxon>Hemiptera</taxon>
        <taxon>Auchenorrhyncha</taxon>
        <taxon>Membracoidea</taxon>
        <taxon>Cicadellidae</taxon>
        <taxon>Cicadellinae</taxon>
        <taxon>Cicadellini</taxon>
        <taxon>Graphocephala</taxon>
    </lineage>
</organism>
<accession>A0A1B6MN69</accession>
<dbReference type="SUPFAM" id="SSF52087">
    <property type="entry name" value="CRAL/TRIO domain"/>
    <property type="match status" value="1"/>
</dbReference>
<proteinExistence type="predicted"/>
<dbReference type="InterPro" id="IPR001251">
    <property type="entry name" value="CRAL-TRIO_dom"/>
</dbReference>
<dbReference type="SUPFAM" id="SSF46938">
    <property type="entry name" value="CRAL/TRIO N-terminal domain"/>
    <property type="match status" value="1"/>
</dbReference>
<reference evidence="2" key="1">
    <citation type="submission" date="2015-11" db="EMBL/GenBank/DDBJ databases">
        <title>De novo transcriptome assembly of four potential Pierce s Disease insect vectors from Arizona vineyards.</title>
        <authorList>
            <person name="Tassone E.E."/>
        </authorList>
    </citation>
    <scope>NUCLEOTIDE SEQUENCE</scope>
</reference>
<dbReference type="InterPro" id="IPR036865">
    <property type="entry name" value="CRAL-TRIO_dom_sf"/>
</dbReference>
<feature type="domain" description="CRAL-TRIO" evidence="1">
    <location>
        <begin position="80"/>
        <end position="237"/>
    </location>
</feature>
<dbReference type="AlphaFoldDB" id="A0A1B6MN69"/>
<dbReference type="Pfam" id="PF00650">
    <property type="entry name" value="CRAL_TRIO"/>
    <property type="match status" value="1"/>
</dbReference>
<evidence type="ECO:0000313" key="2">
    <source>
        <dbReference type="EMBL" id="JAT37397.1"/>
    </source>
</evidence>
<name>A0A1B6MN69_9HEMI</name>
<dbReference type="SMART" id="SM00516">
    <property type="entry name" value="SEC14"/>
    <property type="match status" value="1"/>
</dbReference>
<gene>
    <name evidence="2" type="ORF">g.15765</name>
</gene>
<sequence>MEPSAYEIHELRCKFFEKLENEHGSTKAHFHPADLARVSNSDHWLKRFLVHHDMEMKDALVMLWETCEWRKENKVHEINENTVNREYLEEGSIFVRNRDRDGKSLLILKCKKHVKGQKDFEELKRLVIYWFERAERKDKGEQITLFFDMAETGLNNLDMEYTKYLINLFKHYYPDFLNYILIFEMPWIFNAAFKIIKGWLPTKAVQKIKFVGKNSLKDFVDADQALMSWGGLDDYTYKFVPEILETPTVRLDDYKKKTECCLEEGNHV</sequence>
<dbReference type="PROSITE" id="PS50191">
    <property type="entry name" value="CRAL_TRIO"/>
    <property type="match status" value="1"/>
</dbReference>
<dbReference type="InterPro" id="IPR036273">
    <property type="entry name" value="CRAL/TRIO_N_dom_sf"/>
</dbReference>
<dbReference type="Gene3D" id="3.40.525.10">
    <property type="entry name" value="CRAL-TRIO lipid binding domain"/>
    <property type="match status" value="1"/>
</dbReference>
<dbReference type="GO" id="GO:0012505">
    <property type="term" value="C:endomembrane system"/>
    <property type="evidence" value="ECO:0007669"/>
    <property type="project" value="TreeGrafter"/>
</dbReference>
<dbReference type="CDD" id="cd00170">
    <property type="entry name" value="SEC14"/>
    <property type="match status" value="1"/>
</dbReference>
<dbReference type="GO" id="GO:0140284">
    <property type="term" value="C:endoplasmic reticulum-endosome membrane contact site"/>
    <property type="evidence" value="ECO:0007669"/>
    <property type="project" value="TreeGrafter"/>
</dbReference>
<dbReference type="EMBL" id="GEBQ01002580">
    <property type="protein sequence ID" value="JAT37397.1"/>
    <property type="molecule type" value="Transcribed_RNA"/>
</dbReference>
<dbReference type="PANTHER" id="PTHR46384">
    <property type="entry name" value="MOTILE SPERM DOMAIN-CONTAINING PROTEIN 2"/>
    <property type="match status" value="1"/>
</dbReference>
<dbReference type="InterPro" id="IPR053012">
    <property type="entry name" value="ER-organelle_contact"/>
</dbReference>
<protein>
    <recommendedName>
        <fullName evidence="1">CRAL-TRIO domain-containing protein</fullName>
    </recommendedName>
</protein>
<evidence type="ECO:0000259" key="1">
    <source>
        <dbReference type="PROSITE" id="PS50191"/>
    </source>
</evidence>
<dbReference type="PANTHER" id="PTHR46384:SF1">
    <property type="entry name" value="MOTILE SPERM DOMAIN-CONTAINING PROTEIN 2"/>
    <property type="match status" value="1"/>
</dbReference>